<evidence type="ECO:0000256" key="5">
    <source>
        <dbReference type="NCBIfam" id="TIGR01814"/>
    </source>
</evidence>
<dbReference type="SUPFAM" id="SSF53383">
    <property type="entry name" value="PLP-dependent transferases"/>
    <property type="match status" value="1"/>
</dbReference>
<dbReference type="PANTHER" id="PTHR14084">
    <property type="entry name" value="KYNURENINASE"/>
    <property type="match status" value="1"/>
</dbReference>
<comment type="catalytic activity">
    <reaction evidence="4 6">
        <text>L-kynurenine + H2O = anthranilate + L-alanine + H(+)</text>
        <dbReference type="Rhea" id="RHEA:16813"/>
        <dbReference type="ChEBI" id="CHEBI:15377"/>
        <dbReference type="ChEBI" id="CHEBI:15378"/>
        <dbReference type="ChEBI" id="CHEBI:16567"/>
        <dbReference type="ChEBI" id="CHEBI:57959"/>
        <dbReference type="ChEBI" id="CHEBI:57972"/>
        <dbReference type="EC" id="3.7.1.3"/>
    </reaction>
</comment>
<dbReference type="GO" id="GO:0097053">
    <property type="term" value="P:L-kynurenine catabolic process"/>
    <property type="evidence" value="ECO:0007669"/>
    <property type="project" value="UniProtKB-UniRule"/>
</dbReference>
<feature type="binding site" evidence="4">
    <location>
        <begin position="127"/>
        <end position="130"/>
    </location>
    <ligand>
        <name>pyridoxal 5'-phosphate</name>
        <dbReference type="ChEBI" id="CHEBI:597326"/>
    </ligand>
</feature>
<keyword evidence="1 4" id="KW-0662">Pyridine nucleotide biosynthesis</keyword>
<dbReference type="EC" id="3.7.1.3" evidence="4 5"/>
<dbReference type="GO" id="GO:0019441">
    <property type="term" value="P:L-tryptophan catabolic process to kynurenine"/>
    <property type="evidence" value="ECO:0007669"/>
    <property type="project" value="TreeGrafter"/>
</dbReference>
<evidence type="ECO:0000256" key="6">
    <source>
        <dbReference type="PIRNR" id="PIRNR038800"/>
    </source>
</evidence>
<dbReference type="Gene3D" id="3.40.640.10">
    <property type="entry name" value="Type I PLP-dependent aspartate aminotransferase-like (Major domain)"/>
    <property type="match status" value="1"/>
</dbReference>
<evidence type="ECO:0000256" key="2">
    <source>
        <dbReference type="ARBA" id="ARBA00022801"/>
    </source>
</evidence>
<dbReference type="GO" id="GO:0019805">
    <property type="term" value="P:quinolinate biosynthetic process"/>
    <property type="evidence" value="ECO:0007669"/>
    <property type="project" value="UniProtKB-UniRule"/>
</dbReference>
<dbReference type="InterPro" id="IPR015424">
    <property type="entry name" value="PyrdxlP-dep_Trfase"/>
</dbReference>
<dbReference type="Gene3D" id="3.90.1150.10">
    <property type="entry name" value="Aspartate Aminotransferase, domain 1"/>
    <property type="match status" value="1"/>
</dbReference>
<accession>A0A3D9HL79</accession>
<comment type="pathway">
    <text evidence="4 6">Amino-acid degradation; L-kynurenine degradation; L-alanine and anthranilate from L-kynurenine: step 1/1.</text>
</comment>
<dbReference type="GO" id="GO:0043420">
    <property type="term" value="P:anthranilate metabolic process"/>
    <property type="evidence" value="ECO:0007669"/>
    <property type="project" value="TreeGrafter"/>
</dbReference>
<dbReference type="Pfam" id="PF22580">
    <property type="entry name" value="KYNU_C"/>
    <property type="match status" value="1"/>
</dbReference>
<feature type="binding site" evidence="4">
    <location>
        <position position="202"/>
    </location>
    <ligand>
        <name>pyridoxal 5'-phosphate</name>
        <dbReference type="ChEBI" id="CHEBI:597326"/>
    </ligand>
</feature>
<feature type="binding site" evidence="4">
    <location>
        <position position="170"/>
    </location>
    <ligand>
        <name>pyridoxal 5'-phosphate</name>
        <dbReference type="ChEBI" id="CHEBI:597326"/>
    </ligand>
</feature>
<evidence type="ECO:0000256" key="3">
    <source>
        <dbReference type="ARBA" id="ARBA00022898"/>
    </source>
</evidence>
<reference evidence="8 9" key="1">
    <citation type="submission" date="2018-07" db="EMBL/GenBank/DDBJ databases">
        <title>Genomic Encyclopedia of Type Strains, Phase III (KMG-III): the genomes of soil and plant-associated and newly described type strains.</title>
        <authorList>
            <person name="Whitman W."/>
        </authorList>
    </citation>
    <scope>NUCLEOTIDE SEQUENCE [LARGE SCALE GENOMIC DNA]</scope>
    <source>
        <strain evidence="8 9">CECT 8488</strain>
    </source>
</reference>
<feature type="modified residue" description="N6-(pyridoxal phosphate)lysine" evidence="4">
    <location>
        <position position="225"/>
    </location>
</feature>
<evidence type="ECO:0000313" key="8">
    <source>
        <dbReference type="EMBL" id="RED49656.1"/>
    </source>
</evidence>
<gene>
    <name evidence="4" type="primary">kynU</name>
    <name evidence="8" type="ORF">DFP90_10527</name>
</gene>
<dbReference type="InterPro" id="IPR010111">
    <property type="entry name" value="Kynureninase"/>
</dbReference>
<evidence type="ECO:0000256" key="4">
    <source>
        <dbReference type="HAMAP-Rule" id="MF_01970"/>
    </source>
</evidence>
<keyword evidence="3 4" id="KW-0663">Pyridoxal phosphate</keyword>
<feature type="binding site" evidence="4">
    <location>
        <position position="100"/>
    </location>
    <ligand>
        <name>pyridoxal 5'-phosphate</name>
        <dbReference type="ChEBI" id="CHEBI:597326"/>
    </ligand>
</feature>
<feature type="binding site" evidence="4">
    <location>
        <position position="254"/>
    </location>
    <ligand>
        <name>pyridoxal 5'-phosphate</name>
        <dbReference type="ChEBI" id="CHEBI:597326"/>
    </ligand>
</feature>
<dbReference type="Proteomes" id="UP000256845">
    <property type="component" value="Unassembled WGS sequence"/>
</dbReference>
<dbReference type="InterPro" id="IPR000653">
    <property type="entry name" value="DegT/StrS_aminotransferase"/>
</dbReference>
<feature type="binding site" evidence="4">
    <location>
        <position position="199"/>
    </location>
    <ligand>
        <name>pyridoxal 5'-phosphate</name>
        <dbReference type="ChEBI" id="CHEBI:597326"/>
    </ligand>
</feature>
<comment type="caution">
    <text evidence="8">The sequence shown here is derived from an EMBL/GenBank/DDBJ whole genome shotgun (WGS) entry which is preliminary data.</text>
</comment>
<keyword evidence="2 4" id="KW-0378">Hydrolase</keyword>
<comment type="pathway">
    <text evidence="4 6">Cofactor biosynthesis; NAD(+) biosynthesis; quinolinate from L-kynurenine: step 2/3.</text>
</comment>
<proteinExistence type="inferred from homology"/>
<comment type="similarity">
    <text evidence="7">Belongs to the DegT/DnrJ/EryC1 family.</text>
</comment>
<comment type="similarity">
    <text evidence="4 6">Belongs to the kynureninase family.</text>
</comment>
<comment type="cofactor">
    <cofactor evidence="4 6">
        <name>pyridoxal 5'-phosphate</name>
        <dbReference type="ChEBI" id="CHEBI:597326"/>
    </cofactor>
</comment>
<dbReference type="HAMAP" id="MF_01970">
    <property type="entry name" value="Kynureninase"/>
    <property type="match status" value="1"/>
</dbReference>
<dbReference type="GO" id="GO:0005737">
    <property type="term" value="C:cytoplasm"/>
    <property type="evidence" value="ECO:0007669"/>
    <property type="project" value="UniProtKB-UniRule"/>
</dbReference>
<dbReference type="NCBIfam" id="TIGR01814">
    <property type="entry name" value="kynureninase"/>
    <property type="match status" value="1"/>
</dbReference>
<protein>
    <recommendedName>
        <fullName evidence="4 5">Kynureninase</fullName>
        <ecNumber evidence="4 5">3.7.1.3</ecNumber>
    </recommendedName>
    <alternativeName>
        <fullName evidence="4">L-kynurenine hydrolase</fullName>
    </alternativeName>
</protein>
<name>A0A3D9HL79_9PROT</name>
<dbReference type="UniPathway" id="UPA00253">
    <property type="reaction ID" value="UER00329"/>
</dbReference>
<feature type="binding site" evidence="4">
    <location>
        <position position="99"/>
    </location>
    <ligand>
        <name>pyridoxal 5'-phosphate</name>
        <dbReference type="ChEBI" id="CHEBI:597326"/>
    </ligand>
</feature>
<dbReference type="AlphaFoldDB" id="A0A3D9HL79"/>
<dbReference type="RefSeq" id="WP_245957065.1">
    <property type="nucleotide sequence ID" value="NZ_QRDW01000005.1"/>
</dbReference>
<feature type="binding site" evidence="4">
    <location>
        <position position="224"/>
    </location>
    <ligand>
        <name>pyridoxal 5'-phosphate</name>
        <dbReference type="ChEBI" id="CHEBI:597326"/>
    </ligand>
</feature>
<dbReference type="EMBL" id="QRDW01000005">
    <property type="protein sequence ID" value="RED49656.1"/>
    <property type="molecule type" value="Genomic_DNA"/>
</dbReference>
<evidence type="ECO:0000313" key="9">
    <source>
        <dbReference type="Proteomes" id="UP000256845"/>
    </source>
</evidence>
<dbReference type="GO" id="GO:0030170">
    <property type="term" value="F:pyridoxal phosphate binding"/>
    <property type="evidence" value="ECO:0007669"/>
    <property type="project" value="UniProtKB-UniRule"/>
</dbReference>
<dbReference type="GO" id="GO:0009435">
    <property type="term" value="P:NAD+ biosynthetic process"/>
    <property type="evidence" value="ECO:0007669"/>
    <property type="project" value="UniProtKB-UniRule"/>
</dbReference>
<keyword evidence="9" id="KW-1185">Reference proteome</keyword>
<dbReference type="UniPathway" id="UPA00334">
    <property type="reaction ID" value="UER00455"/>
</dbReference>
<sequence length="414" mass="45662">MPAISRDDVQAMDRSDDLAGYRAKFELAEGLIYLDGNSLGPLPIATIARLRQGVEVEWGQDLITSWNKHGWMHLPQRLGEKIAPLIGAAPGQVVACDSTSVNLFKLLAAGLKMRPGRRVILSDPGNFPTDLYMVQGLAEMLGPDKCELRLVNEDEIVDAIDEDTAIVMLTHVNFRSGRKHDMKAVTKVAQEKGALMLWDLAHSAGALPVELDDCNVDLAVGCSYKYLNSGPGGPAFLYVAKRHQDQVVQPLSGWHGHASPFEFDTKYEPSGTVDRYLCGTPSVLAMLALEESLDLWATVDMAKVREKSIKLCDLFISLVEERCAGHGFELASPRNGDERGSQVSFAHDEGYAIMQSLIADKVIGDFRAPNLIRFGFTPLYTSYMDVWDAVERLRVIMEEGRHKAAEFQVRAAVT</sequence>
<feature type="binding site" evidence="4">
    <location>
        <position position="280"/>
    </location>
    <ligand>
        <name>pyridoxal 5'-phosphate</name>
        <dbReference type="ChEBI" id="CHEBI:597326"/>
    </ligand>
</feature>
<dbReference type="GO" id="GO:0030429">
    <property type="term" value="F:kynureninase activity"/>
    <property type="evidence" value="ECO:0007669"/>
    <property type="project" value="UniProtKB-UniRule"/>
</dbReference>
<comment type="function">
    <text evidence="4 6">Catalyzes the cleavage of L-kynurenine (L-Kyn) and L-3-hydroxykynurenine (L-3OHKyn) into anthranilic acid (AA) and 3-hydroxyanthranilic acid (3-OHAA), respectively.</text>
</comment>
<dbReference type="PANTHER" id="PTHR14084:SF0">
    <property type="entry name" value="KYNURENINASE"/>
    <property type="match status" value="1"/>
</dbReference>
<comment type="subunit">
    <text evidence="4 6">Homodimer.</text>
</comment>
<dbReference type="InterPro" id="IPR015421">
    <property type="entry name" value="PyrdxlP-dep_Trfase_major"/>
</dbReference>
<evidence type="ECO:0000256" key="7">
    <source>
        <dbReference type="RuleBase" id="RU004508"/>
    </source>
</evidence>
<dbReference type="Pfam" id="PF01041">
    <property type="entry name" value="DegT_DnrJ_EryC1"/>
    <property type="match status" value="1"/>
</dbReference>
<comment type="catalytic activity">
    <reaction evidence="6">
        <text>3-hydroxy-L-kynurenine + H2O = 3-hydroxyanthranilate + L-alanine + H(+)</text>
        <dbReference type="Rhea" id="RHEA:25143"/>
        <dbReference type="ChEBI" id="CHEBI:15377"/>
        <dbReference type="ChEBI" id="CHEBI:15378"/>
        <dbReference type="ChEBI" id="CHEBI:36559"/>
        <dbReference type="ChEBI" id="CHEBI:57972"/>
        <dbReference type="ChEBI" id="CHEBI:58125"/>
        <dbReference type="EC" id="3.7.1.3"/>
    </reaction>
</comment>
<organism evidence="8 9">
    <name type="scientific">Aestuariispira insulae</name>
    <dbReference type="NCBI Taxonomy" id="1461337"/>
    <lineage>
        <taxon>Bacteria</taxon>
        <taxon>Pseudomonadati</taxon>
        <taxon>Pseudomonadota</taxon>
        <taxon>Alphaproteobacteria</taxon>
        <taxon>Rhodospirillales</taxon>
        <taxon>Kiloniellaceae</taxon>
        <taxon>Aestuariispira</taxon>
    </lineage>
</organism>
<dbReference type="PIRSF" id="PIRSF038800">
    <property type="entry name" value="KYNU"/>
    <property type="match status" value="1"/>
</dbReference>
<dbReference type="InterPro" id="IPR015422">
    <property type="entry name" value="PyrdxlP-dep_Trfase_small"/>
</dbReference>
<evidence type="ECO:0000256" key="1">
    <source>
        <dbReference type="ARBA" id="ARBA00022642"/>
    </source>
</evidence>